<dbReference type="Gene3D" id="1.25.40.10">
    <property type="entry name" value="Tetratricopeptide repeat domain"/>
    <property type="match status" value="1"/>
</dbReference>
<evidence type="ECO:0000313" key="1">
    <source>
        <dbReference type="EMBL" id="CAK0816365.1"/>
    </source>
</evidence>
<organism evidence="1 2">
    <name type="scientific">Prorocentrum cordatum</name>
    <dbReference type="NCBI Taxonomy" id="2364126"/>
    <lineage>
        <taxon>Eukaryota</taxon>
        <taxon>Sar</taxon>
        <taxon>Alveolata</taxon>
        <taxon>Dinophyceae</taxon>
        <taxon>Prorocentrales</taxon>
        <taxon>Prorocentraceae</taxon>
        <taxon>Prorocentrum</taxon>
    </lineage>
</organism>
<evidence type="ECO:0000313" key="2">
    <source>
        <dbReference type="Proteomes" id="UP001189429"/>
    </source>
</evidence>
<gene>
    <name evidence="1" type="ORF">PCOR1329_LOCUS19358</name>
</gene>
<accession>A0ABN9RCP2</accession>
<keyword evidence="2" id="KW-1185">Reference proteome</keyword>
<comment type="caution">
    <text evidence="1">The sequence shown here is derived from an EMBL/GenBank/DDBJ whole genome shotgun (WGS) entry which is preliminary data.</text>
</comment>
<protein>
    <recommendedName>
        <fullName evidence="3">Pentatricopeptide repeat-containing protein</fullName>
    </recommendedName>
</protein>
<proteinExistence type="predicted"/>
<dbReference type="EMBL" id="CAUYUJ010006173">
    <property type="protein sequence ID" value="CAK0816365.1"/>
    <property type="molecule type" value="Genomic_DNA"/>
</dbReference>
<dbReference type="InterPro" id="IPR011990">
    <property type="entry name" value="TPR-like_helical_dom_sf"/>
</dbReference>
<dbReference type="Proteomes" id="UP001189429">
    <property type="component" value="Unassembled WGS sequence"/>
</dbReference>
<name>A0ABN9RCP2_9DINO</name>
<evidence type="ECO:0008006" key="3">
    <source>
        <dbReference type="Google" id="ProtNLM"/>
    </source>
</evidence>
<reference evidence="1" key="1">
    <citation type="submission" date="2023-10" db="EMBL/GenBank/DDBJ databases">
        <authorList>
            <person name="Chen Y."/>
            <person name="Shah S."/>
            <person name="Dougan E. K."/>
            <person name="Thang M."/>
            <person name="Chan C."/>
        </authorList>
    </citation>
    <scope>NUCLEOTIDE SEQUENCE [LARGE SCALE GENOMIC DNA]</scope>
</reference>
<sequence length="161" mass="17623">MHAVFDTFLWVQLQRLDQLVGDGRAMADGCGAVERGVGGEAAGARSLSYSAGISACEKGRHWQRALSLLSEMWEAKLVPNFTSYSAGIPACDRCGQWQQAIWLLKETWTQMLGPMSVASLTPESSRYAGKCRTNSILRSTSSGKLHFPSYARTSAREMGEQ</sequence>